<dbReference type="SUPFAM" id="SSF56784">
    <property type="entry name" value="HAD-like"/>
    <property type="match status" value="1"/>
</dbReference>
<keyword evidence="8" id="KW-0546">Nucleotide metabolism</keyword>
<accession>A0A9N9GU52</accession>
<evidence type="ECO:0000256" key="8">
    <source>
        <dbReference type="ARBA" id="ARBA00023080"/>
    </source>
</evidence>
<dbReference type="GO" id="GO:0005737">
    <property type="term" value="C:cytoplasm"/>
    <property type="evidence" value="ECO:0007669"/>
    <property type="project" value="InterPro"/>
</dbReference>
<dbReference type="EC" id="3.1.3.5" evidence="3"/>
<reference evidence="9" key="1">
    <citation type="submission" date="2021-06" db="EMBL/GenBank/DDBJ databases">
        <authorList>
            <person name="Kallberg Y."/>
            <person name="Tangrot J."/>
            <person name="Rosling A."/>
        </authorList>
    </citation>
    <scope>NUCLEOTIDE SEQUENCE</scope>
    <source>
        <strain evidence="9">CL551</strain>
    </source>
</reference>
<dbReference type="Gene3D" id="3.40.50.1000">
    <property type="entry name" value="HAD superfamily/HAD-like"/>
    <property type="match status" value="1"/>
</dbReference>
<dbReference type="FunFam" id="1.10.150.340:FF:000001">
    <property type="entry name" value="Cytosolic 5-nucleotidase 3-like"/>
    <property type="match status" value="1"/>
</dbReference>
<evidence type="ECO:0000313" key="10">
    <source>
        <dbReference type="Proteomes" id="UP000789342"/>
    </source>
</evidence>
<dbReference type="InterPro" id="IPR036412">
    <property type="entry name" value="HAD-like_sf"/>
</dbReference>
<evidence type="ECO:0000256" key="1">
    <source>
        <dbReference type="ARBA" id="ARBA00000815"/>
    </source>
</evidence>
<evidence type="ECO:0000256" key="2">
    <source>
        <dbReference type="ARBA" id="ARBA00008389"/>
    </source>
</evidence>
<dbReference type="Pfam" id="PF05822">
    <property type="entry name" value="UMPH-1"/>
    <property type="match status" value="1"/>
</dbReference>
<evidence type="ECO:0000256" key="4">
    <source>
        <dbReference type="ARBA" id="ARBA00022723"/>
    </source>
</evidence>
<dbReference type="OrthoDB" id="10014216at2759"/>
<dbReference type="GO" id="GO:0008253">
    <property type="term" value="F:5'-nucleotidase activity"/>
    <property type="evidence" value="ECO:0007669"/>
    <property type="project" value="UniProtKB-EC"/>
</dbReference>
<name>A0A9N9GU52_9GLOM</name>
<dbReference type="SFLD" id="SFLDG01128">
    <property type="entry name" value="C1.4:_5'-Nucleotidase_Like"/>
    <property type="match status" value="1"/>
</dbReference>
<keyword evidence="5" id="KW-0547">Nucleotide-binding</keyword>
<keyword evidence="4" id="KW-0479">Metal-binding</keyword>
<dbReference type="PANTHER" id="PTHR13045">
    <property type="entry name" value="5'-NUCLEOTIDASE"/>
    <property type="match status" value="1"/>
</dbReference>
<sequence>MSSSLENVQQLINSIQHRARIRDIETTRKKLLKITKDGLMFFPDFDFTMTRYFTSTGERNKSSHGIVETSSRLAEEYKREVKALFAHYHPIEISTEKTKEEKTPEMIEWWRKTHKLLMEQNVKEEDIKEIVAESNVEIRPGLNTLIEKCKVDNIPFLIFSAGISGPYHEKNLFYPMNMHIVSNEMGFNEKTGICDYFKEPLIHTFNKNEIMIKGSPYFTSIENRGNVILLGDSLSDVQMASGISHETCLSIGFLNYEVDKLLNMYLQTYDIVVVGDGPMDVVNFIVNTIS</sequence>
<comment type="caution">
    <text evidence="9">The sequence shown here is derived from an EMBL/GenBank/DDBJ whole genome shotgun (WGS) entry which is preliminary data.</text>
</comment>
<dbReference type="PANTHER" id="PTHR13045:SF0">
    <property type="entry name" value="7-METHYLGUANOSINE PHOSPHATE-SPECIFIC 5'-NUCLEOTIDASE"/>
    <property type="match status" value="1"/>
</dbReference>
<keyword evidence="7" id="KW-0460">Magnesium</keyword>
<gene>
    <name evidence="9" type="ORF">AMORRO_LOCUS9248</name>
</gene>
<evidence type="ECO:0000256" key="3">
    <source>
        <dbReference type="ARBA" id="ARBA00012643"/>
    </source>
</evidence>
<organism evidence="9 10">
    <name type="scientific">Acaulospora morrowiae</name>
    <dbReference type="NCBI Taxonomy" id="94023"/>
    <lineage>
        <taxon>Eukaryota</taxon>
        <taxon>Fungi</taxon>
        <taxon>Fungi incertae sedis</taxon>
        <taxon>Mucoromycota</taxon>
        <taxon>Glomeromycotina</taxon>
        <taxon>Glomeromycetes</taxon>
        <taxon>Diversisporales</taxon>
        <taxon>Acaulosporaceae</taxon>
        <taxon>Acaulospora</taxon>
    </lineage>
</organism>
<proteinExistence type="inferred from homology"/>
<comment type="catalytic activity">
    <reaction evidence="1">
        <text>a ribonucleoside 5'-phosphate + H2O = a ribonucleoside + phosphate</text>
        <dbReference type="Rhea" id="RHEA:12484"/>
        <dbReference type="ChEBI" id="CHEBI:15377"/>
        <dbReference type="ChEBI" id="CHEBI:18254"/>
        <dbReference type="ChEBI" id="CHEBI:43474"/>
        <dbReference type="ChEBI" id="CHEBI:58043"/>
        <dbReference type="EC" id="3.1.3.5"/>
    </reaction>
</comment>
<dbReference type="SFLD" id="SFLDS00003">
    <property type="entry name" value="Haloacid_Dehalogenase"/>
    <property type="match status" value="1"/>
</dbReference>
<dbReference type="AlphaFoldDB" id="A0A9N9GU52"/>
<protein>
    <recommendedName>
        <fullName evidence="3">5'-nucleotidase</fullName>
        <ecNumber evidence="3">3.1.3.5</ecNumber>
    </recommendedName>
</protein>
<dbReference type="GO" id="GO:0000287">
    <property type="term" value="F:magnesium ion binding"/>
    <property type="evidence" value="ECO:0007669"/>
    <property type="project" value="InterPro"/>
</dbReference>
<dbReference type="InterPro" id="IPR006434">
    <property type="entry name" value="Pyrimidine_nucleotidase_eu"/>
</dbReference>
<evidence type="ECO:0000256" key="5">
    <source>
        <dbReference type="ARBA" id="ARBA00022741"/>
    </source>
</evidence>
<comment type="similarity">
    <text evidence="2">Belongs to the pyrimidine 5'-nucleotidase family.</text>
</comment>
<dbReference type="GO" id="GO:0000166">
    <property type="term" value="F:nucleotide binding"/>
    <property type="evidence" value="ECO:0007669"/>
    <property type="project" value="UniProtKB-KW"/>
</dbReference>
<evidence type="ECO:0000256" key="6">
    <source>
        <dbReference type="ARBA" id="ARBA00022801"/>
    </source>
</evidence>
<dbReference type="Gene3D" id="1.10.150.340">
    <property type="entry name" value="Pyrimidine 5'-nucleotidase (UMPH-1), N-terminal domain"/>
    <property type="match status" value="1"/>
</dbReference>
<dbReference type="Proteomes" id="UP000789342">
    <property type="component" value="Unassembled WGS sequence"/>
</dbReference>
<keyword evidence="10" id="KW-1185">Reference proteome</keyword>
<evidence type="ECO:0000313" key="9">
    <source>
        <dbReference type="EMBL" id="CAG8634633.1"/>
    </source>
</evidence>
<evidence type="ECO:0000256" key="7">
    <source>
        <dbReference type="ARBA" id="ARBA00022842"/>
    </source>
</evidence>
<keyword evidence="6" id="KW-0378">Hydrolase</keyword>
<dbReference type="EMBL" id="CAJVPV010008787">
    <property type="protein sequence ID" value="CAG8634633.1"/>
    <property type="molecule type" value="Genomic_DNA"/>
</dbReference>
<dbReference type="InterPro" id="IPR023214">
    <property type="entry name" value="HAD_sf"/>
</dbReference>
<dbReference type="GO" id="GO:0009117">
    <property type="term" value="P:nucleotide metabolic process"/>
    <property type="evidence" value="ECO:0007669"/>
    <property type="project" value="UniProtKB-KW"/>
</dbReference>